<dbReference type="RefSeq" id="XP_022111685.1">
    <property type="nucleotide sequence ID" value="XM_022255993.1"/>
</dbReference>
<feature type="compositionally biased region" description="Polar residues" evidence="1">
    <location>
        <begin position="274"/>
        <end position="286"/>
    </location>
</feature>
<reference evidence="4" key="1">
    <citation type="submission" date="2025-08" db="UniProtKB">
        <authorList>
            <consortium name="RefSeq"/>
        </authorList>
    </citation>
    <scope>IDENTIFICATION</scope>
</reference>
<feature type="non-terminal residue" evidence="4">
    <location>
        <position position="362"/>
    </location>
</feature>
<dbReference type="Proteomes" id="UP000694845">
    <property type="component" value="Unplaced"/>
</dbReference>
<keyword evidence="2" id="KW-0812">Transmembrane</keyword>
<dbReference type="KEGG" id="aplc:110990910"/>
<evidence type="ECO:0000256" key="1">
    <source>
        <dbReference type="SAM" id="MobiDB-lite"/>
    </source>
</evidence>
<protein>
    <submittedName>
        <fullName evidence="4">Uncharacterized protein LOC110990910</fullName>
    </submittedName>
</protein>
<sequence length="362" mass="37858">PQLSCPPCESPTRPSCPPCPECHACPECPTTDVPDVGGEWPSSFPDNGTQPQGGTSTAAGATLINELKDGHYFWMFIAIASLVLNALFGLCFLRRKCKDFQNRCHLPQNDRPYHSVANGQVEMGNRQGGSGDSDTSARECPQGQMNNNVEGGVEEEANRSGRSSISAGACGRGDDTAQTISEKSSLFQSNGAPSGVADVGNSENETAPKRSVKVAGVCHRTPDNHHTTSHSSPPVAPQPRQGDSVQGSTPSTQPLLASMTQQDKTLASGMPTGAYQQNVPASTVSEGTGEDQPYNCVANGQVEMRNRQGGSGDSDTSARECPQGQMNNNVEGGVEEEANRSGRSSISAGACGRGDDTAETIS</sequence>
<feature type="region of interest" description="Disordered" evidence="1">
    <location>
        <begin position="267"/>
        <end position="362"/>
    </location>
</feature>
<keyword evidence="2" id="KW-1133">Transmembrane helix</keyword>
<feature type="compositionally biased region" description="Polar residues" evidence="1">
    <location>
        <begin position="241"/>
        <end position="254"/>
    </location>
</feature>
<feature type="compositionally biased region" description="Polar residues" evidence="1">
    <location>
        <begin position="176"/>
        <end position="192"/>
    </location>
</feature>
<accession>A0A8B8A434</accession>
<feature type="transmembrane region" description="Helical" evidence="2">
    <location>
        <begin position="72"/>
        <end position="93"/>
    </location>
</feature>
<feature type="region of interest" description="Disordered" evidence="1">
    <location>
        <begin position="121"/>
        <end position="254"/>
    </location>
</feature>
<proteinExistence type="predicted"/>
<keyword evidence="2" id="KW-0472">Membrane</keyword>
<evidence type="ECO:0000313" key="4">
    <source>
        <dbReference type="RefSeq" id="XP_022111685.1"/>
    </source>
</evidence>
<dbReference type="GeneID" id="110990910"/>
<dbReference type="AlphaFoldDB" id="A0A8B8A434"/>
<evidence type="ECO:0000313" key="3">
    <source>
        <dbReference type="Proteomes" id="UP000694845"/>
    </source>
</evidence>
<feature type="non-terminal residue" evidence="4">
    <location>
        <position position="1"/>
    </location>
</feature>
<gene>
    <name evidence="4" type="primary">LOC110990910</name>
</gene>
<name>A0A8B8A434_ACAPL</name>
<evidence type="ECO:0000256" key="2">
    <source>
        <dbReference type="SAM" id="Phobius"/>
    </source>
</evidence>
<keyword evidence="3" id="KW-1185">Reference proteome</keyword>
<organism evidence="3 4">
    <name type="scientific">Acanthaster planci</name>
    <name type="common">Crown-of-thorns starfish</name>
    <dbReference type="NCBI Taxonomy" id="133434"/>
    <lineage>
        <taxon>Eukaryota</taxon>
        <taxon>Metazoa</taxon>
        <taxon>Echinodermata</taxon>
        <taxon>Eleutherozoa</taxon>
        <taxon>Asterozoa</taxon>
        <taxon>Asteroidea</taxon>
        <taxon>Valvatacea</taxon>
        <taxon>Valvatida</taxon>
        <taxon>Acanthasteridae</taxon>
        <taxon>Acanthaster</taxon>
    </lineage>
</organism>